<dbReference type="Proteomes" id="UP001268683">
    <property type="component" value="Chromosome"/>
</dbReference>
<dbReference type="EMBL" id="CP123872">
    <property type="protein sequence ID" value="WND02497.1"/>
    <property type="molecule type" value="Genomic_DNA"/>
</dbReference>
<protein>
    <submittedName>
        <fullName evidence="1">Uncharacterized protein</fullName>
    </submittedName>
</protein>
<sequence length="40" mass="4442">MRNRPSLALFPGLLLTGKSAQARIAALERSAWLKMWSGRS</sequence>
<keyword evidence="2" id="KW-1185">Reference proteome</keyword>
<accession>A0AA52H9G9</accession>
<name>A0AA52H9G9_9PROT</name>
<evidence type="ECO:0000313" key="2">
    <source>
        <dbReference type="Proteomes" id="UP001268683"/>
    </source>
</evidence>
<gene>
    <name evidence="1" type="ORF">QGN29_13165</name>
</gene>
<organism evidence="1 2">
    <name type="scientific">Temperatibacter marinus</name>
    <dbReference type="NCBI Taxonomy" id="1456591"/>
    <lineage>
        <taxon>Bacteria</taxon>
        <taxon>Pseudomonadati</taxon>
        <taxon>Pseudomonadota</taxon>
        <taxon>Alphaproteobacteria</taxon>
        <taxon>Kordiimonadales</taxon>
        <taxon>Temperatibacteraceae</taxon>
        <taxon>Temperatibacter</taxon>
    </lineage>
</organism>
<dbReference type="RefSeq" id="WP_310798332.1">
    <property type="nucleotide sequence ID" value="NZ_CP123872.1"/>
</dbReference>
<dbReference type="KEGG" id="tmk:QGN29_13165"/>
<evidence type="ECO:0000313" key="1">
    <source>
        <dbReference type="EMBL" id="WND02497.1"/>
    </source>
</evidence>
<proteinExistence type="predicted"/>
<reference evidence="1" key="1">
    <citation type="submission" date="2023-04" db="EMBL/GenBank/DDBJ databases">
        <title>Complete genome sequence of Temperatibacter marinus.</title>
        <authorList>
            <person name="Rong J.-C."/>
            <person name="Yi M.-L."/>
            <person name="Zhao Q."/>
        </authorList>
    </citation>
    <scope>NUCLEOTIDE SEQUENCE</scope>
    <source>
        <strain evidence="1">NBRC 110045</strain>
    </source>
</reference>
<dbReference type="AlphaFoldDB" id="A0AA52H9G9"/>